<dbReference type="SUPFAM" id="SSF56507">
    <property type="entry name" value="Methionine synthase activation domain-like"/>
    <property type="match status" value="1"/>
</dbReference>
<dbReference type="Gene3D" id="3.40.109.40">
    <property type="match status" value="1"/>
</dbReference>
<accession>A0A1M7LKK2</accession>
<dbReference type="AlphaFoldDB" id="A0A1M7LKK2"/>
<evidence type="ECO:0000313" key="1">
    <source>
        <dbReference type="EMBL" id="SHM78671.1"/>
    </source>
</evidence>
<evidence type="ECO:0008006" key="3">
    <source>
        <dbReference type="Google" id="ProtNLM"/>
    </source>
</evidence>
<dbReference type="EMBL" id="FRCP01000017">
    <property type="protein sequence ID" value="SHM78671.1"/>
    <property type="molecule type" value="Genomic_DNA"/>
</dbReference>
<reference evidence="1 2" key="1">
    <citation type="submission" date="2016-11" db="EMBL/GenBank/DDBJ databases">
        <authorList>
            <person name="Jaros S."/>
            <person name="Januszkiewicz K."/>
            <person name="Wedrychowicz H."/>
        </authorList>
    </citation>
    <scope>NUCLEOTIDE SEQUENCE [LARGE SCALE GENOMIC DNA]</scope>
    <source>
        <strain evidence="1 2">DSM 15930</strain>
    </source>
</reference>
<dbReference type="GO" id="GO:0008705">
    <property type="term" value="F:methionine synthase activity"/>
    <property type="evidence" value="ECO:0007669"/>
    <property type="project" value="InterPro"/>
</dbReference>
<evidence type="ECO:0000313" key="2">
    <source>
        <dbReference type="Proteomes" id="UP000184038"/>
    </source>
</evidence>
<dbReference type="InterPro" id="IPR037010">
    <property type="entry name" value="VitB12-dep_Met_synth_activ_sf"/>
</dbReference>
<name>A0A1M7LKK2_9FIRM</name>
<organism evidence="1 2">
    <name type="scientific">Anaerosporobacter mobilis DSM 15930</name>
    <dbReference type="NCBI Taxonomy" id="1120996"/>
    <lineage>
        <taxon>Bacteria</taxon>
        <taxon>Bacillati</taxon>
        <taxon>Bacillota</taxon>
        <taxon>Clostridia</taxon>
        <taxon>Lachnospirales</taxon>
        <taxon>Lachnospiraceae</taxon>
        <taxon>Anaerosporobacter</taxon>
    </lineage>
</organism>
<proteinExistence type="predicted"/>
<sequence>MDNCIYQEEKLNNYSIEVYFNQLEGNSLLNEEERKMSNEILQKLTQTCKIYSVSKLLNPTEFRMGNGELVLGEEKIHAKLFDQDSFHDIKSIIAFIVTVIENDDRDIGAVTSNKQRKQRVDLLDQYYETAWKYAALQGHRDHIIEEYKRKEIQSGKRVFTPILGPGYFGIDLLDNDKLYKLLNGRKLGITLNGTMQFIPENTICGFMIGMQSINEDCKNMFDNPCQYCLSVKKACGYCSFKNNK</sequence>
<dbReference type="RefSeq" id="WP_073289477.1">
    <property type="nucleotide sequence ID" value="NZ_FRCP01000017.1"/>
</dbReference>
<dbReference type="Proteomes" id="UP000184038">
    <property type="component" value="Unassembled WGS sequence"/>
</dbReference>
<gene>
    <name evidence="1" type="ORF">SAMN02746066_03272</name>
</gene>
<keyword evidence="2" id="KW-1185">Reference proteome</keyword>
<dbReference type="STRING" id="1120996.SAMN02746066_03272"/>
<protein>
    <recommendedName>
        <fullName evidence="3">Vitamin B12 dependent methionine synthase, activation domain</fullName>
    </recommendedName>
</protein>